<evidence type="ECO:0000259" key="13">
    <source>
        <dbReference type="Pfam" id="PF00593"/>
    </source>
</evidence>
<name>A0A4Y9T383_9BURK</name>
<evidence type="ECO:0000313" key="15">
    <source>
        <dbReference type="EMBL" id="TFW34219.1"/>
    </source>
</evidence>
<evidence type="ECO:0000313" key="16">
    <source>
        <dbReference type="Proteomes" id="UP000297258"/>
    </source>
</evidence>
<keyword evidence="16" id="KW-1185">Reference proteome</keyword>
<dbReference type="InterPro" id="IPR036942">
    <property type="entry name" value="Beta-barrel_TonB_sf"/>
</dbReference>
<dbReference type="PANTHER" id="PTHR47234:SF2">
    <property type="entry name" value="TONB-DEPENDENT RECEPTOR"/>
    <property type="match status" value="1"/>
</dbReference>
<dbReference type="InterPro" id="IPR012910">
    <property type="entry name" value="Plug_dom"/>
</dbReference>
<comment type="similarity">
    <text evidence="2 10 11">Belongs to the TonB-dependent receptor family.</text>
</comment>
<evidence type="ECO:0000256" key="7">
    <source>
        <dbReference type="ARBA" id="ARBA00023136"/>
    </source>
</evidence>
<dbReference type="PROSITE" id="PS52016">
    <property type="entry name" value="TONB_DEPENDENT_REC_3"/>
    <property type="match status" value="1"/>
</dbReference>
<keyword evidence="9 10" id="KW-0998">Cell outer membrane</keyword>
<dbReference type="CDD" id="cd01347">
    <property type="entry name" value="ligand_gated_channel"/>
    <property type="match status" value="1"/>
</dbReference>
<dbReference type="GO" id="GO:0009279">
    <property type="term" value="C:cell outer membrane"/>
    <property type="evidence" value="ECO:0007669"/>
    <property type="project" value="UniProtKB-SubCell"/>
</dbReference>
<dbReference type="AlphaFoldDB" id="A0A4Y9T383"/>
<keyword evidence="5 10" id="KW-0812">Transmembrane</keyword>
<evidence type="ECO:0000256" key="6">
    <source>
        <dbReference type="ARBA" id="ARBA00023077"/>
    </source>
</evidence>
<dbReference type="Pfam" id="PF07715">
    <property type="entry name" value="Plug"/>
    <property type="match status" value="1"/>
</dbReference>
<feature type="region of interest" description="Disordered" evidence="12">
    <location>
        <begin position="257"/>
        <end position="282"/>
    </location>
</feature>
<dbReference type="InterPro" id="IPR039426">
    <property type="entry name" value="TonB-dep_rcpt-like"/>
</dbReference>
<evidence type="ECO:0000256" key="5">
    <source>
        <dbReference type="ARBA" id="ARBA00022692"/>
    </source>
</evidence>
<comment type="subcellular location">
    <subcellularLocation>
        <location evidence="1 10">Cell outer membrane</location>
        <topology evidence="1 10">Multi-pass membrane protein</topology>
    </subcellularLocation>
</comment>
<protein>
    <submittedName>
        <fullName evidence="15">TonB-dependent receptor</fullName>
    </submittedName>
</protein>
<dbReference type="InterPro" id="IPR000531">
    <property type="entry name" value="Beta-barrel_TonB"/>
</dbReference>
<evidence type="ECO:0000256" key="2">
    <source>
        <dbReference type="ARBA" id="ARBA00009810"/>
    </source>
</evidence>
<dbReference type="Gene3D" id="2.170.130.10">
    <property type="entry name" value="TonB-dependent receptor, plug domain"/>
    <property type="match status" value="1"/>
</dbReference>
<dbReference type="EMBL" id="SPUM01000029">
    <property type="protein sequence ID" value="TFW34219.1"/>
    <property type="molecule type" value="Genomic_DNA"/>
</dbReference>
<evidence type="ECO:0000256" key="12">
    <source>
        <dbReference type="SAM" id="MobiDB-lite"/>
    </source>
</evidence>
<accession>A0A4Y9T383</accession>
<keyword evidence="6 11" id="KW-0798">TonB box</keyword>
<organism evidence="15 16">
    <name type="scientific">Massilia horti</name>
    <dbReference type="NCBI Taxonomy" id="2562153"/>
    <lineage>
        <taxon>Bacteria</taxon>
        <taxon>Pseudomonadati</taxon>
        <taxon>Pseudomonadota</taxon>
        <taxon>Betaproteobacteria</taxon>
        <taxon>Burkholderiales</taxon>
        <taxon>Oxalobacteraceae</taxon>
        <taxon>Telluria group</taxon>
        <taxon>Massilia</taxon>
    </lineage>
</organism>
<keyword evidence="4 10" id="KW-1134">Transmembrane beta strand</keyword>
<dbReference type="InterPro" id="IPR037066">
    <property type="entry name" value="Plug_dom_sf"/>
</dbReference>
<feature type="region of interest" description="Disordered" evidence="12">
    <location>
        <begin position="630"/>
        <end position="655"/>
    </location>
</feature>
<feature type="domain" description="TonB-dependent receptor plug" evidence="14">
    <location>
        <begin position="68"/>
        <end position="180"/>
    </location>
</feature>
<dbReference type="SUPFAM" id="SSF56935">
    <property type="entry name" value="Porins"/>
    <property type="match status" value="1"/>
</dbReference>
<dbReference type="OrthoDB" id="8530571at2"/>
<dbReference type="Gene3D" id="2.40.170.20">
    <property type="entry name" value="TonB-dependent receptor, beta-barrel domain"/>
    <property type="match status" value="1"/>
</dbReference>
<keyword evidence="3 10" id="KW-0813">Transport</keyword>
<dbReference type="PANTHER" id="PTHR47234">
    <property type="match status" value="1"/>
</dbReference>
<feature type="domain" description="TonB-dependent receptor-like beta-barrel" evidence="13">
    <location>
        <begin position="378"/>
        <end position="881"/>
    </location>
</feature>
<keyword evidence="7 10" id="KW-0472">Membrane</keyword>
<keyword evidence="8 15" id="KW-0675">Receptor</keyword>
<evidence type="ECO:0000256" key="8">
    <source>
        <dbReference type="ARBA" id="ARBA00023170"/>
    </source>
</evidence>
<dbReference type="Pfam" id="PF00593">
    <property type="entry name" value="TonB_dep_Rec_b-barrel"/>
    <property type="match status" value="1"/>
</dbReference>
<sequence length="919" mass="99030">MAITKFVPLGDAMLNEKVLARALRLMFSGGAVLAGVGMAGIALAQQAGQQPMARVEITGSAIKRIDAETSVPITVIKVDDLKKQGVTTVEQVLNMLSVSQAQQSTSQVVGASTGGAAFADLRGIGANKTLVLLNGRRLANNAFDSSAPDLNMIPFAALLKVEVLRDGASSLYGSDAVGGVINFITRKDFQGGVITVGKDQPKDSGGKSFNGNIGFGFGDLDKDRFNLFALYDHQDQQAIGGTERPFNKRYAGGLSPTTSPANYFQGGDSTNPTGPSCSSEPNLVPADKGTSCQMTTSSFVDYIPRTERDTLLFKGTIKLGEDHRFNLEYLNSRSSVRSQIAPVPYGGLYQNRLREDGSLNPYYPGNPGAITPTIKLDPNYTKDNTPAGVKPGFINLKWRDLPNGPRSDDNTNTQQRLVAMFDGRLADWDYEAAATWNENKVRENLKGYSDGRMITAGVLNGIINPFGPQDAAGTALINAAALDGNIQNAKGTVTGIDAHASRELSDWLGAGKPAAIAIGAQASHESFVSSANTEYAAKVVASTGIDPDTHNEGSRHVYAAYTELNVPLLPTLDITAAVRYDKYSDFGSSTNPKVGFRFQPNSRVMLRGSYSTGFRAPSLYEINAAQAYTNSSEHDDPVNCPNGDPKPGKPSSANCGQQFQVLLGGNLNLKPETSRNLTLGLVLEPLNNLSVAIDLWAIELKQAIGSLSDDDVFADPVKYASLYHRNSSGDLSTDGSQCPLPATCGYVDLRTQNLGGTKTNGIDLSASYRLRSAAWGNYTFATNSTYVHRYDYQNSEGDEWHKNVGVYSGNNPVFRWQSSASLVWNQDLLSAGLSAHYKSGYLDQPKLDHPNHRVASYTTLDTYVAWAQRKGLGLTLGVRNLADRVPPLSYQTTVFQAGYDPRYADPTGRTWYVRGTYTF</sequence>
<proteinExistence type="inferred from homology"/>
<gene>
    <name evidence="15" type="ORF">E4O92_04650</name>
</gene>
<evidence type="ECO:0000256" key="9">
    <source>
        <dbReference type="ARBA" id="ARBA00023237"/>
    </source>
</evidence>
<evidence type="ECO:0000256" key="10">
    <source>
        <dbReference type="PROSITE-ProRule" id="PRU01360"/>
    </source>
</evidence>
<dbReference type="Proteomes" id="UP000297258">
    <property type="component" value="Unassembled WGS sequence"/>
</dbReference>
<evidence type="ECO:0000256" key="4">
    <source>
        <dbReference type="ARBA" id="ARBA00022452"/>
    </source>
</evidence>
<reference evidence="15 16" key="1">
    <citation type="submission" date="2019-03" db="EMBL/GenBank/DDBJ databases">
        <title>Draft genome of Massilia hortus sp. nov., a novel bacterial species of the Oxalobacteraceae family.</title>
        <authorList>
            <person name="Peta V."/>
            <person name="Raths R."/>
            <person name="Bucking H."/>
        </authorList>
    </citation>
    <scope>NUCLEOTIDE SEQUENCE [LARGE SCALE GENOMIC DNA]</scope>
    <source>
        <strain evidence="15 16">ONC3</strain>
    </source>
</reference>
<evidence type="ECO:0000256" key="11">
    <source>
        <dbReference type="RuleBase" id="RU003357"/>
    </source>
</evidence>
<evidence type="ECO:0000259" key="14">
    <source>
        <dbReference type="Pfam" id="PF07715"/>
    </source>
</evidence>
<feature type="compositionally biased region" description="Polar residues" evidence="12">
    <location>
        <begin position="257"/>
        <end position="281"/>
    </location>
</feature>
<comment type="caution">
    <text evidence="15">The sequence shown here is derived from an EMBL/GenBank/DDBJ whole genome shotgun (WGS) entry which is preliminary data.</text>
</comment>
<evidence type="ECO:0000256" key="3">
    <source>
        <dbReference type="ARBA" id="ARBA00022448"/>
    </source>
</evidence>
<evidence type="ECO:0000256" key="1">
    <source>
        <dbReference type="ARBA" id="ARBA00004571"/>
    </source>
</evidence>